<comment type="caution">
    <text evidence="3">The sequence shown here is derived from an EMBL/GenBank/DDBJ whole genome shotgun (WGS) entry which is preliminary data.</text>
</comment>
<sequence>MQTKLERIARIAKERPKERFTSLVHLINEESLVQAHRQMKAKKAPGLDKVTKDQYEENLTENVRGLITRMKRNAYRPQPVLRRYIPKIGTTKARPLGIPAYEDKLVQLALKEILDAIYEQDFLNSSYGFRPQRGCHEALKALNYIIEKKGINYLVDVDIKGFFEHLDHKRLMEFLAIRIADPKIGRLVVKFLKAGVMEEDRLLLTPEGTPQGGIISPLLANIYLHYVLDLWFEETVRKRCKGSAYLIRYADDFVCCFQYQEEAYSFYQDLTERLKTFNLEVAEDKSRIIAFGKDSLDKVMPQTFDFLGFTHYASKSKKGKFRVKRKTSRKKLSASLKRCKDWLRINRNMEIKIIMQKLTIKLLGYYRYYGITDNTKALVSFRTEVGKLLFKWMNRRSQRRSFDWNKFNLFLKRYPLPNPKIYVHIYDLSSNLSYLC</sequence>
<accession>A0A2M7PTB9</accession>
<dbReference type="SUPFAM" id="SSF56672">
    <property type="entry name" value="DNA/RNA polymerases"/>
    <property type="match status" value="1"/>
</dbReference>
<evidence type="ECO:0000256" key="1">
    <source>
        <dbReference type="ARBA" id="ARBA00034120"/>
    </source>
</evidence>
<dbReference type="EMBL" id="PFKO01000025">
    <property type="protein sequence ID" value="PIY33805.1"/>
    <property type="molecule type" value="Genomic_DNA"/>
</dbReference>
<evidence type="ECO:0000313" key="4">
    <source>
        <dbReference type="Proteomes" id="UP000230646"/>
    </source>
</evidence>
<protein>
    <submittedName>
        <fullName evidence="3">Group II intron reverse transcriptase/maturase</fullName>
    </submittedName>
</protein>
<keyword evidence="3" id="KW-0695">RNA-directed DNA polymerase</keyword>
<name>A0A2M7PTB9_9BACT</name>
<gene>
    <name evidence="3" type="primary">ltrA</name>
    <name evidence="3" type="ORF">COZ07_00835</name>
</gene>
<dbReference type="InterPro" id="IPR000477">
    <property type="entry name" value="RT_dom"/>
</dbReference>
<dbReference type="InterPro" id="IPR043502">
    <property type="entry name" value="DNA/RNA_pol_sf"/>
</dbReference>
<dbReference type="AlphaFoldDB" id="A0A2M7PTB9"/>
<proteinExistence type="inferred from homology"/>
<dbReference type="RefSeq" id="WP_406606718.1">
    <property type="nucleotide sequence ID" value="NZ_PFKO01000025.1"/>
</dbReference>
<dbReference type="GO" id="GO:0003964">
    <property type="term" value="F:RNA-directed DNA polymerase activity"/>
    <property type="evidence" value="ECO:0007669"/>
    <property type="project" value="UniProtKB-KW"/>
</dbReference>
<comment type="similarity">
    <text evidence="1">Belongs to the bacterial reverse transcriptase family.</text>
</comment>
<reference evidence="3 4" key="1">
    <citation type="submission" date="2017-09" db="EMBL/GenBank/DDBJ databases">
        <title>Depth-based differentiation of microbial function through sediment-hosted aquifers and enrichment of novel symbionts in the deep terrestrial subsurface.</title>
        <authorList>
            <person name="Probst A.J."/>
            <person name="Ladd B."/>
            <person name="Jarett J.K."/>
            <person name="Geller-Mcgrath D.E."/>
            <person name="Sieber C.M."/>
            <person name="Emerson J.B."/>
            <person name="Anantharaman K."/>
            <person name="Thomas B.C."/>
            <person name="Malmstrom R."/>
            <person name="Stieglmeier M."/>
            <person name="Klingl A."/>
            <person name="Woyke T."/>
            <person name="Ryan C.M."/>
            <person name="Banfield J.F."/>
        </authorList>
    </citation>
    <scope>NUCLEOTIDE SEQUENCE [LARGE SCALE GENOMIC DNA]</scope>
    <source>
        <strain evidence="3">CG_4_10_14_3_um_filter_34_13</strain>
    </source>
</reference>
<dbReference type="InterPro" id="IPR051083">
    <property type="entry name" value="GrpII_Intron_Splice-Mob/Def"/>
</dbReference>
<dbReference type="PROSITE" id="PS50878">
    <property type="entry name" value="RT_POL"/>
    <property type="match status" value="1"/>
</dbReference>
<feature type="domain" description="Reverse transcriptase" evidence="2">
    <location>
        <begin position="66"/>
        <end position="311"/>
    </location>
</feature>
<dbReference type="InterPro" id="IPR030931">
    <property type="entry name" value="Group_II_RT_mat"/>
</dbReference>
<organism evidence="3 4">
    <name type="scientific">Candidatus Infernicultor aquiphilus</name>
    <dbReference type="NCBI Taxonomy" id="1805029"/>
    <lineage>
        <taxon>Bacteria</taxon>
        <taxon>Pseudomonadati</taxon>
        <taxon>Atribacterota</taxon>
        <taxon>Candidatus Phoenicimicrobiia</taxon>
        <taxon>Candidatus Pheonicimicrobiales</taxon>
        <taxon>Candidatus Phoenicimicrobiaceae</taxon>
        <taxon>Candidatus Infernicultor</taxon>
    </lineage>
</organism>
<dbReference type="CDD" id="cd01651">
    <property type="entry name" value="RT_G2_intron"/>
    <property type="match status" value="1"/>
</dbReference>
<keyword evidence="3" id="KW-0808">Transferase</keyword>
<dbReference type="Pfam" id="PF00078">
    <property type="entry name" value="RVT_1"/>
    <property type="match status" value="1"/>
</dbReference>
<dbReference type="PANTHER" id="PTHR34047:SF8">
    <property type="entry name" value="PROTEIN YKFC"/>
    <property type="match status" value="1"/>
</dbReference>
<evidence type="ECO:0000259" key="2">
    <source>
        <dbReference type="PROSITE" id="PS50878"/>
    </source>
</evidence>
<dbReference type="PANTHER" id="PTHR34047">
    <property type="entry name" value="NUCLEAR INTRON MATURASE 1, MITOCHONDRIAL-RELATED"/>
    <property type="match status" value="1"/>
</dbReference>
<evidence type="ECO:0000313" key="3">
    <source>
        <dbReference type="EMBL" id="PIY33805.1"/>
    </source>
</evidence>
<dbReference type="NCBIfam" id="TIGR04416">
    <property type="entry name" value="group_II_RT_mat"/>
    <property type="match status" value="1"/>
</dbReference>
<keyword evidence="3" id="KW-0548">Nucleotidyltransferase</keyword>
<dbReference type="Proteomes" id="UP000230646">
    <property type="component" value="Unassembled WGS sequence"/>
</dbReference>